<keyword evidence="4" id="KW-1185">Reference proteome</keyword>
<protein>
    <submittedName>
        <fullName evidence="3">Gamma-tubulin</fullName>
    </submittedName>
</protein>
<feature type="transmembrane region" description="Helical" evidence="1">
    <location>
        <begin position="294"/>
        <end position="316"/>
    </location>
</feature>
<dbReference type="GO" id="GO:0006629">
    <property type="term" value="P:lipid metabolic process"/>
    <property type="evidence" value="ECO:0007669"/>
    <property type="project" value="InterPro"/>
</dbReference>
<keyword evidence="1" id="KW-0472">Membrane</keyword>
<sequence length="334" mass="38793">MDLLKLVQKLPSAPPIFKEEILDKFGAKVVLPQTTFPKASFASKRQDALGRSLPQIIAHRGNKATHPENSLRAFEDAVDAGAHALETDLHLTKDGVDRDLNRCFGVDRQIKDCDWDFIQTLRTTRMPHQPLACLRDLLQCFRRPQWQSTWLLLDVKFDDDPAALVRHIRETFRQVDPENRIPWASKAEYIPLYSQYFPGFAIQNIGFSDFYSRHFLAVSHTSFSMIQAALVSPRGRKFLREVQGRDLQTFSWTNNDDINIEWCIRQGLDGIITDNVPRALELCETLGEEKKHRWTAKVVIGRIIFNFWLYVFILLFRRRYGTCIDEQTKVDKKK</sequence>
<name>A0AA43TVW8_9LECA</name>
<accession>A0AA43TVW8</accession>
<dbReference type="EMBL" id="JAPUFD010000010">
    <property type="protein sequence ID" value="MDI1489933.1"/>
    <property type="molecule type" value="Genomic_DNA"/>
</dbReference>
<organism evidence="3 4">
    <name type="scientific">Ramalina farinacea</name>
    <dbReference type="NCBI Taxonomy" id="258253"/>
    <lineage>
        <taxon>Eukaryota</taxon>
        <taxon>Fungi</taxon>
        <taxon>Dikarya</taxon>
        <taxon>Ascomycota</taxon>
        <taxon>Pezizomycotina</taxon>
        <taxon>Lecanoromycetes</taxon>
        <taxon>OSLEUM clade</taxon>
        <taxon>Lecanoromycetidae</taxon>
        <taxon>Lecanorales</taxon>
        <taxon>Lecanorineae</taxon>
        <taxon>Ramalinaceae</taxon>
        <taxon>Ramalina</taxon>
    </lineage>
</organism>
<dbReference type="SUPFAM" id="SSF51695">
    <property type="entry name" value="PLC-like phosphodiesterases"/>
    <property type="match status" value="1"/>
</dbReference>
<dbReference type="Proteomes" id="UP001161017">
    <property type="component" value="Unassembled WGS sequence"/>
</dbReference>
<dbReference type="PANTHER" id="PTHR43805">
    <property type="entry name" value="GLYCEROPHOSPHORYL DIESTER PHOSPHODIESTERASE"/>
    <property type="match status" value="1"/>
</dbReference>
<dbReference type="InterPro" id="IPR030395">
    <property type="entry name" value="GP_PDE_dom"/>
</dbReference>
<evidence type="ECO:0000259" key="2">
    <source>
        <dbReference type="PROSITE" id="PS51704"/>
    </source>
</evidence>
<dbReference type="GO" id="GO:0008081">
    <property type="term" value="F:phosphoric diester hydrolase activity"/>
    <property type="evidence" value="ECO:0007669"/>
    <property type="project" value="InterPro"/>
</dbReference>
<evidence type="ECO:0000313" key="4">
    <source>
        <dbReference type="Proteomes" id="UP001161017"/>
    </source>
</evidence>
<comment type="caution">
    <text evidence="3">The sequence shown here is derived from an EMBL/GenBank/DDBJ whole genome shotgun (WGS) entry which is preliminary data.</text>
</comment>
<dbReference type="PANTHER" id="PTHR43805:SF1">
    <property type="entry name" value="GP-PDE DOMAIN-CONTAINING PROTEIN"/>
    <property type="match status" value="1"/>
</dbReference>
<proteinExistence type="predicted"/>
<keyword evidence="1" id="KW-1133">Transmembrane helix</keyword>
<gene>
    <name evidence="3" type="primary">TUB4_1</name>
    <name evidence="3" type="ORF">OHK93_001132</name>
</gene>
<evidence type="ECO:0000256" key="1">
    <source>
        <dbReference type="SAM" id="Phobius"/>
    </source>
</evidence>
<dbReference type="AlphaFoldDB" id="A0AA43TVW8"/>
<dbReference type="Gene3D" id="3.20.20.190">
    <property type="entry name" value="Phosphatidylinositol (PI) phosphodiesterase"/>
    <property type="match status" value="1"/>
</dbReference>
<evidence type="ECO:0000313" key="3">
    <source>
        <dbReference type="EMBL" id="MDI1489933.1"/>
    </source>
</evidence>
<dbReference type="InterPro" id="IPR017946">
    <property type="entry name" value="PLC-like_Pdiesterase_TIM-brl"/>
</dbReference>
<dbReference type="PROSITE" id="PS51704">
    <property type="entry name" value="GP_PDE"/>
    <property type="match status" value="1"/>
</dbReference>
<keyword evidence="1" id="KW-0812">Transmembrane</keyword>
<dbReference type="Pfam" id="PF03009">
    <property type="entry name" value="GDPD"/>
    <property type="match status" value="2"/>
</dbReference>
<reference evidence="3" key="1">
    <citation type="journal article" date="2023" name="Genome Biol. Evol.">
        <title>First Whole Genome Sequence and Flow Cytometry Genome Size Data for the Lichen-Forming Fungus Ramalina farinacea (Ascomycota).</title>
        <authorList>
            <person name="Llewellyn T."/>
            <person name="Mian S."/>
            <person name="Hill R."/>
            <person name="Leitch I.J."/>
            <person name="Gaya E."/>
        </authorList>
    </citation>
    <scope>NUCLEOTIDE SEQUENCE</scope>
    <source>
        <strain evidence="3">LIQ254RAFAR</strain>
    </source>
</reference>
<feature type="domain" description="GP-PDE" evidence="2">
    <location>
        <begin position="54"/>
        <end position="283"/>
    </location>
</feature>